<dbReference type="InterPro" id="IPR026444">
    <property type="entry name" value="Secre_tail"/>
</dbReference>
<dbReference type="NCBIfam" id="TIGR04183">
    <property type="entry name" value="Por_Secre_tail"/>
    <property type="match status" value="1"/>
</dbReference>
<dbReference type="Proteomes" id="UP000191663">
    <property type="component" value="Unassembled WGS sequence"/>
</dbReference>
<gene>
    <name evidence="2" type="ORF">BXT86_00515</name>
</gene>
<dbReference type="InterPro" id="IPR025965">
    <property type="entry name" value="FlgD/Vpr_Ig-like"/>
</dbReference>
<feature type="domain" description="FlgD/Vpr Ig-like" evidence="1">
    <location>
        <begin position="10"/>
        <end position="59"/>
    </location>
</feature>
<accession>A0A1V4QH60</accession>
<reference evidence="3" key="1">
    <citation type="submission" date="2017-01" db="EMBL/GenBank/DDBJ databases">
        <title>Novel pathways for hydrocarbon cycling and metabolic interdependencies in hydrothermal sediment communities.</title>
        <authorList>
            <person name="Dombrowski N."/>
            <person name="Seitz K."/>
            <person name="Teske A."/>
            <person name="Baker B."/>
        </authorList>
    </citation>
    <scope>NUCLEOTIDE SEQUENCE [LARGE SCALE GENOMIC DNA]</scope>
</reference>
<protein>
    <recommendedName>
        <fullName evidence="1">FlgD/Vpr Ig-like domain-containing protein</fullName>
    </recommendedName>
</protein>
<comment type="caution">
    <text evidence="2">The sequence shown here is derived from an EMBL/GenBank/DDBJ whole genome shotgun (WGS) entry which is preliminary data.</text>
</comment>
<organism evidence="2 3">
    <name type="scientific">candidate division WOR-3 bacterium 4484_100</name>
    <dbReference type="NCBI Taxonomy" id="1936077"/>
    <lineage>
        <taxon>Bacteria</taxon>
        <taxon>Bacteria division WOR-3</taxon>
    </lineage>
</organism>
<dbReference type="EMBL" id="MUKB01000006">
    <property type="protein sequence ID" value="OPX18582.1"/>
    <property type="molecule type" value="Genomic_DNA"/>
</dbReference>
<dbReference type="Gene3D" id="2.60.40.4070">
    <property type="match status" value="1"/>
</dbReference>
<dbReference type="AlphaFoldDB" id="A0A1V4QH60"/>
<proteinExistence type="predicted"/>
<evidence type="ECO:0000313" key="2">
    <source>
        <dbReference type="EMBL" id="OPX18582.1"/>
    </source>
</evidence>
<evidence type="ECO:0000259" key="1">
    <source>
        <dbReference type="Pfam" id="PF13860"/>
    </source>
</evidence>
<name>A0A1V4QH60_UNCW3</name>
<sequence>MRFGVPERVEVEVVVYDAVGRLVCSLVRKSCEPGYYRVRWDGCDDLGRAVASGIYFVRFHAGNWTRTKKAILIR</sequence>
<evidence type="ECO:0000313" key="3">
    <source>
        <dbReference type="Proteomes" id="UP000191663"/>
    </source>
</evidence>
<dbReference type="Pfam" id="PF13860">
    <property type="entry name" value="FlgD_ig"/>
    <property type="match status" value="1"/>
</dbReference>